<evidence type="ECO:0000256" key="5">
    <source>
        <dbReference type="ARBA" id="ARBA00023235"/>
    </source>
</evidence>
<organism evidence="9 10">
    <name type="scientific">Apatococcus fuscideae</name>
    <dbReference type="NCBI Taxonomy" id="2026836"/>
    <lineage>
        <taxon>Eukaryota</taxon>
        <taxon>Viridiplantae</taxon>
        <taxon>Chlorophyta</taxon>
        <taxon>core chlorophytes</taxon>
        <taxon>Trebouxiophyceae</taxon>
        <taxon>Chlorellales</taxon>
        <taxon>Chlorellaceae</taxon>
        <taxon>Apatococcus</taxon>
    </lineage>
</organism>
<dbReference type="InterPro" id="IPR020892">
    <property type="entry name" value="Cyclophilin-type_PPIase_CS"/>
</dbReference>
<keyword evidence="4 6" id="KW-0697">Rotamase</keyword>
<dbReference type="EC" id="5.2.1.8" evidence="6"/>
<dbReference type="PROSITE" id="PS00170">
    <property type="entry name" value="CSA_PPIASE_1"/>
    <property type="match status" value="1"/>
</dbReference>
<dbReference type="Gene3D" id="2.40.100.10">
    <property type="entry name" value="Cyclophilin-like"/>
    <property type="match status" value="1"/>
</dbReference>
<evidence type="ECO:0000256" key="6">
    <source>
        <dbReference type="RuleBase" id="RU363019"/>
    </source>
</evidence>
<dbReference type="PRINTS" id="PR00153">
    <property type="entry name" value="CSAPPISMRASE"/>
</dbReference>
<comment type="caution">
    <text evidence="9">The sequence shown here is derived from an EMBL/GenBank/DDBJ whole genome shotgun (WGS) entry which is preliminary data.</text>
</comment>
<accession>A0AAW1SU72</accession>
<sequence length="293" mass="32170">MQDDRKKPDPVVAKGKPVSWGAEGHSLQWRQSTTDVDIFVAIDDDTKSSDIDFEVHPQRLRLSAGRGEILAGSLPERVSIDGCYWEIDSDYEQRVVRITLEKETMGHESFQNLIEGDEVSHLVVTDHMFLDISINGSAAGRITVALYGEKVPATVENFKQLCVGTQDPDNESKTLSYVNSPVHRIIPGFMMQAGDITRGDGTGGKSIYGRHFPDEDLTIKHDAPYLLSMANAGPDTNGSQFFITFDEAPWLNGKHTVFGRVEDGLELVAKIEDLGSEDGEPQAAIMITSSGMA</sequence>
<dbReference type="InterPro" id="IPR002130">
    <property type="entry name" value="Cyclophilin-type_PPIase_dom"/>
</dbReference>
<dbReference type="SUPFAM" id="SSF50891">
    <property type="entry name" value="Cyclophilin-like"/>
    <property type="match status" value="1"/>
</dbReference>
<comment type="catalytic activity">
    <reaction evidence="1 6">
        <text>[protein]-peptidylproline (omega=180) = [protein]-peptidylproline (omega=0)</text>
        <dbReference type="Rhea" id="RHEA:16237"/>
        <dbReference type="Rhea" id="RHEA-COMP:10747"/>
        <dbReference type="Rhea" id="RHEA-COMP:10748"/>
        <dbReference type="ChEBI" id="CHEBI:83833"/>
        <dbReference type="ChEBI" id="CHEBI:83834"/>
        <dbReference type="EC" id="5.2.1.8"/>
    </reaction>
</comment>
<dbReference type="CDD" id="cd06467">
    <property type="entry name" value="p23_NUDC_like"/>
    <property type="match status" value="1"/>
</dbReference>
<dbReference type="Pfam" id="PF04969">
    <property type="entry name" value="CS"/>
    <property type="match status" value="1"/>
</dbReference>
<dbReference type="PANTHER" id="PTHR11071:SF561">
    <property type="entry name" value="PEPTIDYL-PROLYL CIS-TRANS ISOMERASE D-RELATED"/>
    <property type="match status" value="1"/>
</dbReference>
<evidence type="ECO:0000313" key="10">
    <source>
        <dbReference type="Proteomes" id="UP001485043"/>
    </source>
</evidence>
<dbReference type="GO" id="GO:0006457">
    <property type="term" value="P:protein folding"/>
    <property type="evidence" value="ECO:0007669"/>
    <property type="project" value="InterPro"/>
</dbReference>
<dbReference type="InterPro" id="IPR007052">
    <property type="entry name" value="CS_dom"/>
</dbReference>
<evidence type="ECO:0000259" key="8">
    <source>
        <dbReference type="PROSITE" id="PS51203"/>
    </source>
</evidence>
<feature type="domain" description="PPIase cyclophilin-type" evidence="7">
    <location>
        <begin position="129"/>
        <end position="292"/>
    </location>
</feature>
<protein>
    <recommendedName>
        <fullName evidence="6">Peptidyl-prolyl cis-trans isomerase</fullName>
        <shortName evidence="6">PPIase</shortName>
        <ecNumber evidence="6">5.2.1.8</ecNumber>
    </recommendedName>
</protein>
<gene>
    <name evidence="9" type="ORF">WJX84_000417</name>
</gene>
<reference evidence="9 10" key="1">
    <citation type="journal article" date="2024" name="Nat. Commun.">
        <title>Phylogenomics reveals the evolutionary origins of lichenization in chlorophyte algae.</title>
        <authorList>
            <person name="Puginier C."/>
            <person name="Libourel C."/>
            <person name="Otte J."/>
            <person name="Skaloud P."/>
            <person name="Haon M."/>
            <person name="Grisel S."/>
            <person name="Petersen M."/>
            <person name="Berrin J.G."/>
            <person name="Delaux P.M."/>
            <person name="Dal Grande F."/>
            <person name="Keller J."/>
        </authorList>
    </citation>
    <scope>NUCLEOTIDE SEQUENCE [LARGE SCALE GENOMIC DNA]</scope>
    <source>
        <strain evidence="9 10">SAG 2523</strain>
    </source>
</reference>
<keyword evidence="10" id="KW-1185">Reference proteome</keyword>
<evidence type="ECO:0000259" key="7">
    <source>
        <dbReference type="PROSITE" id="PS50072"/>
    </source>
</evidence>
<evidence type="ECO:0000256" key="3">
    <source>
        <dbReference type="ARBA" id="ARBA00022729"/>
    </source>
</evidence>
<proteinExistence type="inferred from homology"/>
<dbReference type="InterPro" id="IPR029000">
    <property type="entry name" value="Cyclophilin-like_dom_sf"/>
</dbReference>
<evidence type="ECO:0000256" key="4">
    <source>
        <dbReference type="ARBA" id="ARBA00023110"/>
    </source>
</evidence>
<dbReference type="Gene3D" id="2.60.40.790">
    <property type="match status" value="1"/>
</dbReference>
<dbReference type="SUPFAM" id="SSF49764">
    <property type="entry name" value="HSP20-like chaperones"/>
    <property type="match status" value="1"/>
</dbReference>
<comment type="similarity">
    <text evidence="2 6">Belongs to the cyclophilin-type PPIase family.</text>
</comment>
<keyword evidence="3" id="KW-0732">Signal</keyword>
<evidence type="ECO:0000256" key="1">
    <source>
        <dbReference type="ARBA" id="ARBA00000971"/>
    </source>
</evidence>
<dbReference type="Pfam" id="PF00160">
    <property type="entry name" value="Pro_isomerase"/>
    <property type="match status" value="1"/>
</dbReference>
<dbReference type="GO" id="GO:0003755">
    <property type="term" value="F:peptidyl-prolyl cis-trans isomerase activity"/>
    <property type="evidence" value="ECO:0007669"/>
    <property type="project" value="UniProtKB-UniRule"/>
</dbReference>
<keyword evidence="5 6" id="KW-0413">Isomerase</keyword>
<dbReference type="Proteomes" id="UP001485043">
    <property type="component" value="Unassembled WGS sequence"/>
</dbReference>
<evidence type="ECO:0000313" key="9">
    <source>
        <dbReference type="EMBL" id="KAK9855797.1"/>
    </source>
</evidence>
<dbReference type="FunFam" id="2.40.100.10:FF:000019">
    <property type="entry name" value="Peptidyl-prolyl cis-trans isomerase"/>
    <property type="match status" value="1"/>
</dbReference>
<dbReference type="PROSITE" id="PS50072">
    <property type="entry name" value="CSA_PPIASE_2"/>
    <property type="match status" value="1"/>
</dbReference>
<dbReference type="EMBL" id="JALJOV010001038">
    <property type="protein sequence ID" value="KAK9855797.1"/>
    <property type="molecule type" value="Genomic_DNA"/>
</dbReference>
<dbReference type="PROSITE" id="PS51203">
    <property type="entry name" value="CS"/>
    <property type="match status" value="1"/>
</dbReference>
<name>A0AAW1SU72_9CHLO</name>
<dbReference type="AlphaFoldDB" id="A0AAW1SU72"/>
<dbReference type="PANTHER" id="PTHR11071">
    <property type="entry name" value="PEPTIDYL-PROLYL CIS-TRANS ISOMERASE"/>
    <property type="match status" value="1"/>
</dbReference>
<dbReference type="GO" id="GO:0005737">
    <property type="term" value="C:cytoplasm"/>
    <property type="evidence" value="ECO:0007669"/>
    <property type="project" value="TreeGrafter"/>
</dbReference>
<feature type="domain" description="CS" evidence="8">
    <location>
        <begin position="22"/>
        <end position="114"/>
    </location>
</feature>
<comment type="function">
    <text evidence="6">PPIases accelerate the folding of proteins. It catalyzes the cis-trans isomerization of proline imidic peptide bonds in oligopeptides.</text>
</comment>
<dbReference type="InterPro" id="IPR008978">
    <property type="entry name" value="HSP20-like_chaperone"/>
</dbReference>
<dbReference type="GO" id="GO:0016018">
    <property type="term" value="F:cyclosporin A binding"/>
    <property type="evidence" value="ECO:0007669"/>
    <property type="project" value="TreeGrafter"/>
</dbReference>
<evidence type="ECO:0000256" key="2">
    <source>
        <dbReference type="ARBA" id="ARBA00007365"/>
    </source>
</evidence>